<dbReference type="InterPro" id="IPR026444">
    <property type="entry name" value="Secre_tail"/>
</dbReference>
<dbReference type="InterPro" id="IPR059177">
    <property type="entry name" value="GH29D-like_dom"/>
</dbReference>
<dbReference type="RefSeq" id="WP_237856047.1">
    <property type="nucleotide sequence ID" value="NZ_JAKLWS010000037.1"/>
</dbReference>
<reference evidence="3" key="1">
    <citation type="submission" date="2022-01" db="EMBL/GenBank/DDBJ databases">
        <authorList>
            <person name="Wang Y."/>
        </authorList>
    </citation>
    <scope>NUCLEOTIDE SEQUENCE</scope>
    <source>
        <strain evidence="3">WB101</strain>
    </source>
</reference>
<proteinExistence type="predicted"/>
<name>A0ABS9KIE2_9BACT</name>
<evidence type="ECO:0000313" key="3">
    <source>
        <dbReference type="EMBL" id="MCG2590609.1"/>
    </source>
</evidence>
<gene>
    <name evidence="3" type="ORF">L6773_18695</name>
</gene>
<dbReference type="Pfam" id="PF08757">
    <property type="entry name" value="CotH"/>
    <property type="match status" value="1"/>
</dbReference>
<keyword evidence="3" id="KW-0418">Kinase</keyword>
<evidence type="ECO:0000256" key="1">
    <source>
        <dbReference type="SAM" id="MobiDB-lite"/>
    </source>
</evidence>
<evidence type="ECO:0000313" key="4">
    <source>
        <dbReference type="Proteomes" id="UP001165366"/>
    </source>
</evidence>
<dbReference type="Pfam" id="PF00932">
    <property type="entry name" value="LTD"/>
    <property type="match status" value="1"/>
</dbReference>
<organism evidence="3 4">
    <name type="scientific">Rhodohalobacter sulfatireducens</name>
    <dbReference type="NCBI Taxonomy" id="2911366"/>
    <lineage>
        <taxon>Bacteria</taxon>
        <taxon>Pseudomonadati</taxon>
        <taxon>Balneolota</taxon>
        <taxon>Balneolia</taxon>
        <taxon>Balneolales</taxon>
        <taxon>Balneolaceae</taxon>
        <taxon>Rhodohalobacter</taxon>
    </lineage>
</organism>
<accession>A0ABS9KIE2</accession>
<dbReference type="Proteomes" id="UP001165366">
    <property type="component" value="Unassembled WGS sequence"/>
</dbReference>
<keyword evidence="3" id="KW-0808">Transferase</keyword>
<dbReference type="EMBL" id="JAKLWS010000037">
    <property type="protein sequence ID" value="MCG2590609.1"/>
    <property type="molecule type" value="Genomic_DNA"/>
</dbReference>
<dbReference type="GO" id="GO:0016301">
    <property type="term" value="F:kinase activity"/>
    <property type="evidence" value="ECO:0007669"/>
    <property type="project" value="UniProtKB-KW"/>
</dbReference>
<evidence type="ECO:0000259" key="2">
    <source>
        <dbReference type="PROSITE" id="PS51841"/>
    </source>
</evidence>
<dbReference type="Gene3D" id="2.60.40.1260">
    <property type="entry name" value="Lamin Tail domain"/>
    <property type="match status" value="1"/>
</dbReference>
<dbReference type="Pfam" id="PF13290">
    <property type="entry name" value="CHB_HEX_C_1"/>
    <property type="match status" value="1"/>
</dbReference>
<feature type="domain" description="LTD" evidence="2">
    <location>
        <begin position="14"/>
        <end position="146"/>
    </location>
</feature>
<dbReference type="PROSITE" id="PS51841">
    <property type="entry name" value="LTD"/>
    <property type="match status" value="1"/>
</dbReference>
<dbReference type="InterPro" id="IPR036415">
    <property type="entry name" value="Lamin_tail_dom_sf"/>
</dbReference>
<comment type="caution">
    <text evidence="3">The sequence shown here is derived from an EMBL/GenBank/DDBJ whole genome shotgun (WGS) entry which is preliminary data.</text>
</comment>
<dbReference type="SUPFAM" id="SSF74853">
    <property type="entry name" value="Lamin A/C globular tail domain"/>
    <property type="match status" value="1"/>
</dbReference>
<dbReference type="Pfam" id="PF18962">
    <property type="entry name" value="Por_Secre_tail"/>
    <property type="match status" value="1"/>
</dbReference>
<feature type="region of interest" description="Disordered" evidence="1">
    <location>
        <begin position="142"/>
        <end position="167"/>
    </location>
</feature>
<sequence>MTAIFKKLILLFFFFGICSPSLFSQNLHLNEILSSNETTLADEDGDFEDWIEITNLGDEPINLSDFGLSDDGDEPFKWTFPDTTIQPGDFMLIWASDKDRATPGSELHTNFGVSVDGEEIFLTHSNGTLLDQSPERELEEDYSIGRQPDGTGEWFRFDEPTPGEPNTTEAIDDPLEEPELSHNPGFYTSEFNLEISHSREDVTFYYTLDGSTPTEESAMYNGPISINDKSSDPNLYSTIPTNFLGGRYGFREPDGLIPKGTVLRVKAVKEGFRPAQRTYSFFVFPEGHGKHQLPVISITSDSLNFFGDEEGIYVPGVHHDGRDHTGNYYQRGEGWERESSFEFFDEDGEQQVSQNVGVRIHGSFTRRYAQKSLRIYARGEYGEGSINYEIFPGQEYDEYERLVLRNSGNDQGYTMFRDAAAHEVVKHFNMETQAYRPSVVYINGEYWGIHNIRERFDDNYLERVYGVDGDNIDYLSNRWEIEYGSNWPYQDMVNFIDSKDLSVEANMDSVKTLMDIDNFLDYYTAEIYFLNTDWPHGNIEFWRRHIPYDRNAPPGLDGRWRWLFYDLDAGFGFVEDPDFDMLHYVTKPQAFQDMEWPNLIIRNLLENESFKHDFINRMADHLNTSFRTDRVLDIIDRYQGQIAPEMPQFIRRWHYPARITQWNGFVNGMRDFAEERPGFMWQNILDHFEIESTETITVDLEDTDQGKIRVNSLLISSETPGIEDNAYPWTGTYFSGIPVTLKTDPEIGYHLSHWVVDGKQVYEQELTLLPDTTEKISAIFDDLSLDDFEPCALGDTTYHFSEWFATQPTDTYPESMAFVYMDETEPGLDATIAGITQGAYNLESRTRINGLGEDGFSFINTSNEVGNRGYPGNRLGGAVLFLNTEGQGSVRVNWLAGTVEPNSRIYNIRLQYRTDTNEPFRDVLDDEGNPVEYERNEVEGHSQALDSVTLAGDADNQPNVQLLWRYYYTGERVDEENGQRAMLNISEIHVTSEPLLGEEPGRPQEVRLFQNYPNPFYPYTTIRYDLPSDQHVKIDLYSIDGRHVATLEDREAESGRHHVDLDVSGLATGIYLYRLLTDDFSEIKKMSVVK</sequence>
<reference evidence="3" key="2">
    <citation type="submission" date="2024-05" db="EMBL/GenBank/DDBJ databases">
        <title>Rhodohalobacter halophilus gen. nov., sp. nov., a moderately halophilic member of the family Balneolaceae.</title>
        <authorList>
            <person name="Xia J."/>
        </authorList>
    </citation>
    <scope>NUCLEOTIDE SEQUENCE</scope>
    <source>
        <strain evidence="3">WB101</strain>
    </source>
</reference>
<dbReference type="InterPro" id="IPR014867">
    <property type="entry name" value="Spore_coat_CotH_CotH2/3/7"/>
</dbReference>
<protein>
    <submittedName>
        <fullName evidence="3">CotH kinase family protein</fullName>
    </submittedName>
</protein>
<dbReference type="NCBIfam" id="TIGR04183">
    <property type="entry name" value="Por_Secre_tail"/>
    <property type="match status" value="1"/>
</dbReference>
<dbReference type="InterPro" id="IPR001322">
    <property type="entry name" value="Lamin_tail_dom"/>
</dbReference>
<keyword evidence="4" id="KW-1185">Reference proteome</keyword>